<keyword evidence="4 7" id="KW-0223">Dioxygenase</keyword>
<evidence type="ECO:0000256" key="6">
    <source>
        <dbReference type="ARBA" id="ARBA00023004"/>
    </source>
</evidence>
<comment type="cofactor">
    <cofactor evidence="1 7">
        <name>L-ascorbate</name>
        <dbReference type="ChEBI" id="CHEBI:38290"/>
    </cofactor>
</comment>
<dbReference type="PANTHER" id="PTHR41536">
    <property type="entry name" value="PKHD-TYPE HYDROXYLASE YBIX"/>
    <property type="match status" value="1"/>
</dbReference>
<evidence type="ECO:0000256" key="5">
    <source>
        <dbReference type="ARBA" id="ARBA00023002"/>
    </source>
</evidence>
<keyword evidence="2 7" id="KW-0479">Metal-binding</keyword>
<dbReference type="InterPro" id="IPR006620">
    <property type="entry name" value="Pro_4_hyd_alph"/>
</dbReference>
<dbReference type="Pfam" id="PF13640">
    <property type="entry name" value="2OG-FeII_Oxy_3"/>
    <property type="match status" value="1"/>
</dbReference>
<evidence type="ECO:0000313" key="10">
    <source>
        <dbReference type="Proteomes" id="UP001589670"/>
    </source>
</evidence>
<proteinExistence type="inferred from homology"/>
<feature type="binding site" evidence="7">
    <location>
        <position position="152"/>
    </location>
    <ligand>
        <name>Fe cation</name>
        <dbReference type="ChEBI" id="CHEBI:24875"/>
    </ligand>
</feature>
<keyword evidence="3 7" id="KW-0847">Vitamin C</keyword>
<keyword evidence="5 7" id="KW-0560">Oxidoreductase</keyword>
<dbReference type="HAMAP" id="MF_00657">
    <property type="entry name" value="Hydroxyl_YbiX"/>
    <property type="match status" value="1"/>
</dbReference>
<gene>
    <name evidence="9" type="ORF">ACFFU4_00580</name>
</gene>
<dbReference type="Pfam" id="PF18331">
    <property type="entry name" value="PKHD_C"/>
    <property type="match status" value="1"/>
</dbReference>
<dbReference type="InterPro" id="IPR041097">
    <property type="entry name" value="PKHD_C"/>
</dbReference>
<dbReference type="EMBL" id="JBHMEC010000001">
    <property type="protein sequence ID" value="MFB9148242.1"/>
    <property type="molecule type" value="Genomic_DNA"/>
</dbReference>
<dbReference type="SUPFAM" id="SSF51197">
    <property type="entry name" value="Clavaminate synthase-like"/>
    <property type="match status" value="1"/>
</dbReference>
<evidence type="ECO:0000259" key="8">
    <source>
        <dbReference type="PROSITE" id="PS51471"/>
    </source>
</evidence>
<dbReference type="InterPro" id="IPR044862">
    <property type="entry name" value="Pro_4_hyd_alph_FE2OG_OXY"/>
</dbReference>
<dbReference type="InterPro" id="IPR023550">
    <property type="entry name" value="PKHD_hydroxylase"/>
</dbReference>
<dbReference type="GO" id="GO:0051213">
    <property type="term" value="F:dioxygenase activity"/>
    <property type="evidence" value="ECO:0007669"/>
    <property type="project" value="UniProtKB-KW"/>
</dbReference>
<reference evidence="9 10" key="1">
    <citation type="submission" date="2024-09" db="EMBL/GenBank/DDBJ databases">
        <authorList>
            <person name="Sun Q."/>
            <person name="Mori K."/>
        </authorList>
    </citation>
    <scope>NUCLEOTIDE SEQUENCE [LARGE SCALE GENOMIC DNA]</scope>
    <source>
        <strain evidence="9 10">CECT 9424</strain>
    </source>
</reference>
<feature type="binding site" evidence="7">
    <location>
        <position position="97"/>
    </location>
    <ligand>
        <name>Fe cation</name>
        <dbReference type="ChEBI" id="CHEBI:24875"/>
    </ligand>
</feature>
<name>A0ABV5HV07_9RHOB</name>
<evidence type="ECO:0000313" key="9">
    <source>
        <dbReference type="EMBL" id="MFB9148242.1"/>
    </source>
</evidence>
<evidence type="ECO:0000256" key="4">
    <source>
        <dbReference type="ARBA" id="ARBA00022964"/>
    </source>
</evidence>
<feature type="binding site" evidence="7">
    <location>
        <position position="162"/>
    </location>
    <ligand>
        <name>2-oxoglutarate</name>
        <dbReference type="ChEBI" id="CHEBI:16810"/>
    </ligand>
</feature>
<dbReference type="NCBIfam" id="NF003974">
    <property type="entry name" value="PRK05467.1-3"/>
    <property type="match status" value="1"/>
</dbReference>
<comment type="caution">
    <text evidence="9">The sequence shown here is derived from an EMBL/GenBank/DDBJ whole genome shotgun (WGS) entry which is preliminary data.</text>
</comment>
<sequence>MILVIGDVLDAGEVAALRDAAARLEFGDGRATAGRYARDVKANLQALPSKGREAVFEKVRRALMRHEVFLSAARPKRFARLLVSRYRSGMEYGLHVDDPIMNGHRTDLSFTLPLSDPGDYQGGGLCIDDGIEERVIRPNAGDAVLYPTSALHRVAPVTGGERLVVVGWITSRVRDAARREVLWDLDVATREIHAAQGKTAAFDRLFKARSNLCRMWAED</sequence>
<evidence type="ECO:0000256" key="7">
    <source>
        <dbReference type="HAMAP-Rule" id="MF_00657"/>
    </source>
</evidence>
<keyword evidence="10" id="KW-1185">Reference proteome</keyword>
<dbReference type="PROSITE" id="PS51471">
    <property type="entry name" value="FE2OG_OXY"/>
    <property type="match status" value="1"/>
</dbReference>
<feature type="binding site" evidence="7">
    <location>
        <position position="95"/>
    </location>
    <ligand>
        <name>Fe cation</name>
        <dbReference type="ChEBI" id="CHEBI:24875"/>
    </ligand>
</feature>
<dbReference type="Proteomes" id="UP001589670">
    <property type="component" value="Unassembled WGS sequence"/>
</dbReference>
<protein>
    <submittedName>
        <fullName evidence="9">Fe2+-dependent dioxygenase</fullName>
    </submittedName>
</protein>
<organism evidence="9 10">
    <name type="scientific">Roseovarius ramblicola</name>
    <dbReference type="NCBI Taxonomy" id="2022336"/>
    <lineage>
        <taxon>Bacteria</taxon>
        <taxon>Pseudomonadati</taxon>
        <taxon>Pseudomonadota</taxon>
        <taxon>Alphaproteobacteria</taxon>
        <taxon>Rhodobacterales</taxon>
        <taxon>Roseobacteraceae</taxon>
        <taxon>Roseovarius</taxon>
    </lineage>
</organism>
<dbReference type="RefSeq" id="WP_377065970.1">
    <property type="nucleotide sequence ID" value="NZ_JBHMEC010000001.1"/>
</dbReference>
<evidence type="ECO:0000256" key="2">
    <source>
        <dbReference type="ARBA" id="ARBA00022723"/>
    </source>
</evidence>
<dbReference type="PANTHER" id="PTHR41536:SF1">
    <property type="entry name" value="PKHD-TYPE HYDROXYLASE YBIX"/>
    <property type="match status" value="1"/>
</dbReference>
<accession>A0ABV5HV07</accession>
<dbReference type="Gene3D" id="2.60.120.620">
    <property type="entry name" value="q2cbj1_9rhob like domain"/>
    <property type="match status" value="1"/>
</dbReference>
<evidence type="ECO:0000256" key="1">
    <source>
        <dbReference type="ARBA" id="ARBA00001961"/>
    </source>
</evidence>
<feature type="domain" description="Fe2OG dioxygenase" evidence="8">
    <location>
        <begin position="77"/>
        <end position="171"/>
    </location>
</feature>
<comment type="cofactor">
    <cofactor evidence="7">
        <name>Fe(2+)</name>
        <dbReference type="ChEBI" id="CHEBI:29033"/>
    </cofactor>
    <text evidence="7">Binds 1 Fe(2+) ion per subunit.</text>
</comment>
<keyword evidence="6 7" id="KW-0408">Iron</keyword>
<dbReference type="SMART" id="SM00702">
    <property type="entry name" value="P4Hc"/>
    <property type="match status" value="1"/>
</dbReference>
<dbReference type="Gene3D" id="4.10.860.20">
    <property type="entry name" value="Rabenosyn, Rab binding domain"/>
    <property type="match status" value="1"/>
</dbReference>
<dbReference type="InterPro" id="IPR005123">
    <property type="entry name" value="Oxoglu/Fe-dep_dioxygenase_dom"/>
</dbReference>
<evidence type="ECO:0000256" key="3">
    <source>
        <dbReference type="ARBA" id="ARBA00022896"/>
    </source>
</evidence>